<comment type="caution">
    <text evidence="5">The sequence shown here is derived from an EMBL/GenBank/DDBJ whole genome shotgun (WGS) entry which is preliminary data.</text>
</comment>
<feature type="compositionally biased region" description="Basic and acidic residues" evidence="3">
    <location>
        <begin position="49"/>
        <end position="62"/>
    </location>
</feature>
<feature type="compositionally biased region" description="Low complexity" evidence="3">
    <location>
        <begin position="17"/>
        <end position="43"/>
    </location>
</feature>
<keyword evidence="4" id="KW-1133">Transmembrane helix</keyword>
<dbReference type="OrthoDB" id="4774723at2"/>
<gene>
    <name evidence="5" type="ORF">RMCT_1410</name>
</gene>
<protein>
    <recommendedName>
        <fullName evidence="7">Mce associated membrane protein</fullName>
    </recommendedName>
</protein>
<comment type="subcellular location">
    <subcellularLocation>
        <location evidence="1">Membrane</location>
    </subcellularLocation>
</comment>
<dbReference type="GO" id="GO:0016020">
    <property type="term" value="C:membrane"/>
    <property type="evidence" value="ECO:0007669"/>
    <property type="project" value="UniProtKB-SubCell"/>
</dbReference>
<dbReference type="PANTHER" id="PTHR37042:SF4">
    <property type="entry name" value="OUTER MEMBRANE PROTEIN RV1973"/>
    <property type="match status" value="1"/>
</dbReference>
<feature type="region of interest" description="Disordered" evidence="3">
    <location>
        <begin position="1"/>
        <end position="74"/>
    </location>
</feature>
<keyword evidence="4" id="KW-0812">Transmembrane</keyword>
<reference evidence="5 6" key="1">
    <citation type="journal article" date="2016" name="Genome Announc.">
        <title>Draft Genome Sequences of Five Rapidly Growing Mycobacterium Species, M. thermoresistibile, M. fortuitum subsp. acetamidolyticum, M. canariasense, M. brisbanense, and M. novocastrense.</title>
        <authorList>
            <person name="Katahira K."/>
            <person name="Ogura Y."/>
            <person name="Gotoh Y."/>
            <person name="Hayashi T."/>
        </authorList>
    </citation>
    <scope>NUCLEOTIDE SEQUENCE [LARGE SCALE GENOMIC DNA]</scope>
    <source>
        <strain evidence="5 6">JCM6362</strain>
    </source>
</reference>
<evidence type="ECO:0000256" key="4">
    <source>
        <dbReference type="SAM" id="Phobius"/>
    </source>
</evidence>
<proteinExistence type="predicted"/>
<dbReference type="AlphaFoldDB" id="A0A117IM02"/>
<dbReference type="OMA" id="PRDFRMR"/>
<keyword evidence="2 4" id="KW-0472">Membrane</keyword>
<organism evidence="5 6">
    <name type="scientific">Mycolicibacterium thermoresistibile</name>
    <name type="common">Mycobacterium thermoresistibile</name>
    <dbReference type="NCBI Taxonomy" id="1797"/>
    <lineage>
        <taxon>Bacteria</taxon>
        <taxon>Bacillati</taxon>
        <taxon>Actinomycetota</taxon>
        <taxon>Actinomycetes</taxon>
        <taxon>Mycobacteriales</taxon>
        <taxon>Mycobacteriaceae</taxon>
        <taxon>Mycolicibacterium</taxon>
    </lineage>
</organism>
<feature type="transmembrane region" description="Helical" evidence="4">
    <location>
        <begin position="84"/>
        <end position="105"/>
    </location>
</feature>
<dbReference type="PANTHER" id="PTHR37042">
    <property type="entry name" value="OUTER MEMBRANE PROTEIN RV1973"/>
    <property type="match status" value="1"/>
</dbReference>
<name>A0A117IM02_MYCTH</name>
<dbReference type="STRING" id="1797.RMCT_1410"/>
<reference evidence="6" key="2">
    <citation type="submission" date="2016-02" db="EMBL/GenBank/DDBJ databases">
        <title>Draft genome sequence of five rapidly growing Mycobacterium species.</title>
        <authorList>
            <person name="Katahira K."/>
            <person name="Gotou Y."/>
            <person name="Iida K."/>
            <person name="Ogura Y."/>
            <person name="Hayashi T."/>
        </authorList>
    </citation>
    <scope>NUCLEOTIDE SEQUENCE [LARGE SCALE GENOMIC DNA]</scope>
    <source>
        <strain evidence="6">JCM6362</strain>
    </source>
</reference>
<dbReference type="EMBL" id="BCTB01000009">
    <property type="protein sequence ID" value="GAT14440.1"/>
    <property type="molecule type" value="Genomic_DNA"/>
</dbReference>
<evidence type="ECO:0000313" key="5">
    <source>
        <dbReference type="EMBL" id="GAT14440.1"/>
    </source>
</evidence>
<evidence type="ECO:0000256" key="2">
    <source>
        <dbReference type="ARBA" id="ARBA00023136"/>
    </source>
</evidence>
<evidence type="ECO:0000256" key="1">
    <source>
        <dbReference type="ARBA" id="ARBA00004370"/>
    </source>
</evidence>
<evidence type="ECO:0000256" key="3">
    <source>
        <dbReference type="SAM" id="MobiDB-lite"/>
    </source>
</evidence>
<dbReference type="Proteomes" id="UP000069654">
    <property type="component" value="Unassembled WGS sequence"/>
</dbReference>
<evidence type="ECO:0000313" key="6">
    <source>
        <dbReference type="Proteomes" id="UP000069654"/>
    </source>
</evidence>
<evidence type="ECO:0008006" key="7">
    <source>
        <dbReference type="Google" id="ProtNLM"/>
    </source>
</evidence>
<dbReference type="RefSeq" id="WP_003924791.1">
    <property type="nucleotide sequence ID" value="NZ_BCTB01000009.1"/>
</dbReference>
<accession>A0A117IM02</accession>
<sequence length="238" mass="25253">MAEPTPDQDDVRDPDATESTSAELAATGADADGETAAAADTDSPGLGTESEKAGPGEERDTEPATNPEHGAGKSVRGWITPIRLAGIIGLVLVLALGGAVGWLGYRTYQMQRDADLRAQFLEAGRQGAFALTNVNWEQADADVQRILDAATGSFYDDMQRRAPSYTELVKQAQSVSKGDVTEVGLESFSEKQGTVLASVIIESSNVGVPEQQPQAWRMRLIVDKVGSEAKVSAVEFVQ</sequence>